<dbReference type="InterPro" id="IPR001645">
    <property type="entry name" value="Folylpolyglutamate_synth"/>
</dbReference>
<dbReference type="STRING" id="246404.A0A507ER63"/>
<feature type="domain" description="Mur ligase central" evidence="8">
    <location>
        <begin position="31"/>
        <end position="254"/>
    </location>
</feature>
<dbReference type="EMBL" id="QEAP01000428">
    <property type="protein sequence ID" value="TPX66759.1"/>
    <property type="molecule type" value="Genomic_DNA"/>
</dbReference>
<dbReference type="NCBIfam" id="TIGR01499">
    <property type="entry name" value="folC"/>
    <property type="match status" value="1"/>
</dbReference>
<dbReference type="OrthoDB" id="5212574at2759"/>
<dbReference type="GO" id="GO:0008841">
    <property type="term" value="F:dihydrofolate synthase activity"/>
    <property type="evidence" value="ECO:0007669"/>
    <property type="project" value="UniProtKB-EC"/>
</dbReference>
<name>A0A507ER63_9FUNG</name>
<dbReference type="EC" id="6.3.2.12" evidence="7"/>
<dbReference type="PANTHER" id="PTHR11136">
    <property type="entry name" value="FOLYLPOLYGLUTAMATE SYNTHASE-RELATED"/>
    <property type="match status" value="1"/>
</dbReference>
<organism evidence="9 10">
    <name type="scientific">Chytriomyces confervae</name>
    <dbReference type="NCBI Taxonomy" id="246404"/>
    <lineage>
        <taxon>Eukaryota</taxon>
        <taxon>Fungi</taxon>
        <taxon>Fungi incertae sedis</taxon>
        <taxon>Chytridiomycota</taxon>
        <taxon>Chytridiomycota incertae sedis</taxon>
        <taxon>Chytridiomycetes</taxon>
        <taxon>Chytridiales</taxon>
        <taxon>Chytriomycetaceae</taxon>
        <taxon>Chytriomyces</taxon>
    </lineage>
</organism>
<dbReference type="SUPFAM" id="SSF53244">
    <property type="entry name" value="MurD-like peptide ligases, peptide-binding domain"/>
    <property type="match status" value="1"/>
</dbReference>
<sequence>MNSIRLGLESISALLAALGDPQKRMGAVIHVAGTNGKGSVCALIQSALSHTHSNLKIARFSSPHLLHPSDSTRINGTAISEETRQDFLRQISHTGIKATSFEIETAVAFAWFAAEGVDASVVEVGLGGRLDATNVFADALCVVTLLGLDHTEFLGDTIEAIAREKAGIVHPESRGCVLGVQSFEKAERVVEEWAQTMNCALFHVNSVVASPDQAGSDPTQFQRVKGTLFDQQVHINLPLLGHHQRDNLAIALATLSAFYSVHPKFPKPPDSALLIAGIEATKWRGRLEFISIPGLPQISQKRILADGAHNSQGAVALRQFIDSFDPTAAKNRKILWVFACKQGAKQRTDALVSTLFRKGDSVWVTSFETPEGMPWVTSALGEEVWECVEGVFGSGSVNVRMFDDGVASVVAALKEEKVLEADNGSLVVFCGSLYLMASLHRLLRH</sequence>
<comment type="catalytic activity">
    <reaction evidence="7">
        <text>7,8-dihydropteroate + L-glutamate + ATP = 7,8-dihydrofolate + ADP + phosphate + H(+)</text>
        <dbReference type="Rhea" id="RHEA:23584"/>
        <dbReference type="ChEBI" id="CHEBI:15378"/>
        <dbReference type="ChEBI" id="CHEBI:17839"/>
        <dbReference type="ChEBI" id="CHEBI:29985"/>
        <dbReference type="ChEBI" id="CHEBI:30616"/>
        <dbReference type="ChEBI" id="CHEBI:43474"/>
        <dbReference type="ChEBI" id="CHEBI:57451"/>
        <dbReference type="ChEBI" id="CHEBI:456216"/>
        <dbReference type="EC" id="6.3.2.12"/>
    </reaction>
</comment>
<protein>
    <recommendedName>
        <fullName evidence="7">Dihydrofolate synthetase</fullName>
        <ecNumber evidence="7">6.3.2.12</ecNumber>
    </recommendedName>
</protein>
<keyword evidence="3" id="KW-0479">Metal-binding</keyword>
<dbReference type="GO" id="GO:0046872">
    <property type="term" value="F:metal ion binding"/>
    <property type="evidence" value="ECO:0007669"/>
    <property type="project" value="UniProtKB-KW"/>
</dbReference>
<dbReference type="GO" id="GO:0005829">
    <property type="term" value="C:cytosol"/>
    <property type="evidence" value="ECO:0007669"/>
    <property type="project" value="TreeGrafter"/>
</dbReference>
<dbReference type="PANTHER" id="PTHR11136:SF0">
    <property type="entry name" value="DIHYDROFOLATE SYNTHETASE-RELATED"/>
    <property type="match status" value="1"/>
</dbReference>
<evidence type="ECO:0000313" key="10">
    <source>
        <dbReference type="Proteomes" id="UP000320333"/>
    </source>
</evidence>
<accession>A0A507ER63</accession>
<dbReference type="InterPro" id="IPR013221">
    <property type="entry name" value="Mur_ligase_cen"/>
</dbReference>
<dbReference type="GO" id="GO:0006730">
    <property type="term" value="P:one-carbon metabolic process"/>
    <property type="evidence" value="ECO:0007669"/>
    <property type="project" value="UniProtKB-KW"/>
</dbReference>
<keyword evidence="5 7" id="KW-0067">ATP-binding</keyword>
<keyword evidence="10" id="KW-1185">Reference proteome</keyword>
<gene>
    <name evidence="9" type="primary">MET7</name>
    <name evidence="9" type="ORF">CcCBS67573_g07728</name>
</gene>
<dbReference type="Pfam" id="PF08245">
    <property type="entry name" value="Mur_ligase_M"/>
    <property type="match status" value="1"/>
</dbReference>
<dbReference type="UniPathway" id="UPA00850"/>
<evidence type="ECO:0000256" key="5">
    <source>
        <dbReference type="ARBA" id="ARBA00022840"/>
    </source>
</evidence>
<dbReference type="AlphaFoldDB" id="A0A507ER63"/>
<proteinExistence type="inferred from homology"/>
<comment type="caution">
    <text evidence="9">The sequence shown here is derived from an EMBL/GenBank/DDBJ whole genome shotgun (WGS) entry which is preliminary data.</text>
</comment>
<dbReference type="Proteomes" id="UP000320333">
    <property type="component" value="Unassembled WGS sequence"/>
</dbReference>
<evidence type="ECO:0000256" key="6">
    <source>
        <dbReference type="ARBA" id="ARBA00022842"/>
    </source>
</evidence>
<dbReference type="Gene3D" id="3.40.1190.10">
    <property type="entry name" value="Mur-like, catalytic domain"/>
    <property type="match status" value="1"/>
</dbReference>
<evidence type="ECO:0000256" key="4">
    <source>
        <dbReference type="ARBA" id="ARBA00022741"/>
    </source>
</evidence>
<evidence type="ECO:0000259" key="8">
    <source>
        <dbReference type="Pfam" id="PF08245"/>
    </source>
</evidence>
<keyword evidence="6" id="KW-0460">Magnesium</keyword>
<keyword evidence="4 7" id="KW-0547">Nucleotide-binding</keyword>
<keyword evidence="7" id="KW-0554">One-carbon metabolism</keyword>
<dbReference type="GO" id="GO:0005524">
    <property type="term" value="F:ATP binding"/>
    <property type="evidence" value="ECO:0007669"/>
    <property type="project" value="UniProtKB-KW"/>
</dbReference>
<dbReference type="GO" id="GO:0004326">
    <property type="term" value="F:tetrahydrofolylpolyglutamate synthase activity"/>
    <property type="evidence" value="ECO:0007669"/>
    <property type="project" value="InterPro"/>
</dbReference>
<comment type="pathway">
    <text evidence="7">Cofactor biosynthesis; tetrahydrofolylpolyglutamate biosynthesis.</text>
</comment>
<evidence type="ECO:0000256" key="3">
    <source>
        <dbReference type="ARBA" id="ARBA00022723"/>
    </source>
</evidence>
<evidence type="ECO:0000256" key="2">
    <source>
        <dbReference type="ARBA" id="ARBA00022598"/>
    </source>
</evidence>
<evidence type="ECO:0000256" key="7">
    <source>
        <dbReference type="PIRNR" id="PIRNR001563"/>
    </source>
</evidence>
<dbReference type="GO" id="GO:0005739">
    <property type="term" value="C:mitochondrion"/>
    <property type="evidence" value="ECO:0007669"/>
    <property type="project" value="TreeGrafter"/>
</dbReference>
<dbReference type="Gene3D" id="3.90.190.20">
    <property type="entry name" value="Mur ligase, C-terminal domain"/>
    <property type="match status" value="1"/>
</dbReference>
<dbReference type="SUPFAM" id="SSF53623">
    <property type="entry name" value="MurD-like peptide ligases, catalytic domain"/>
    <property type="match status" value="1"/>
</dbReference>
<dbReference type="InterPro" id="IPR036615">
    <property type="entry name" value="Mur_ligase_C_dom_sf"/>
</dbReference>
<dbReference type="PIRSF" id="PIRSF001563">
    <property type="entry name" value="Folylpolyglu_synth"/>
    <property type="match status" value="1"/>
</dbReference>
<keyword evidence="2 7" id="KW-0436">Ligase</keyword>
<reference evidence="9 10" key="1">
    <citation type="journal article" date="2019" name="Sci. Rep.">
        <title>Comparative genomics of chytrid fungi reveal insights into the obligate biotrophic and pathogenic lifestyle of Synchytrium endobioticum.</title>
        <authorList>
            <person name="van de Vossenberg B.T.L.H."/>
            <person name="Warris S."/>
            <person name="Nguyen H.D.T."/>
            <person name="van Gent-Pelzer M.P.E."/>
            <person name="Joly D.L."/>
            <person name="van de Geest H.C."/>
            <person name="Bonants P.J.M."/>
            <person name="Smith D.S."/>
            <person name="Levesque C.A."/>
            <person name="van der Lee T.A.J."/>
        </authorList>
    </citation>
    <scope>NUCLEOTIDE SEQUENCE [LARGE SCALE GENOMIC DNA]</scope>
    <source>
        <strain evidence="9 10">CBS 675.73</strain>
    </source>
</reference>
<dbReference type="InterPro" id="IPR036565">
    <property type="entry name" value="Mur-like_cat_sf"/>
</dbReference>
<evidence type="ECO:0000313" key="9">
    <source>
        <dbReference type="EMBL" id="TPX66759.1"/>
    </source>
</evidence>
<comment type="similarity">
    <text evidence="1 7">Belongs to the folylpolyglutamate synthase family.</text>
</comment>
<evidence type="ECO:0000256" key="1">
    <source>
        <dbReference type="ARBA" id="ARBA00008276"/>
    </source>
</evidence>